<dbReference type="PROSITE" id="PS50928">
    <property type="entry name" value="ABC_TM1"/>
    <property type="match status" value="1"/>
</dbReference>
<gene>
    <name evidence="10" type="ORF">GHC57_18320</name>
</gene>
<dbReference type="PANTHER" id="PTHR43163:SF8">
    <property type="entry name" value="D,D-DIPEPTIDE TRANSPORT SYSTEM PERMEASE PROTEIN DDPB-RELATED"/>
    <property type="match status" value="1"/>
</dbReference>
<keyword evidence="11" id="KW-1185">Reference proteome</keyword>
<keyword evidence="4 7" id="KW-0812">Transmembrane</keyword>
<evidence type="ECO:0000256" key="4">
    <source>
        <dbReference type="ARBA" id="ARBA00022692"/>
    </source>
</evidence>
<sequence length="368" mass="39598">MPPATPAPPPAPADAAPTPPRDDTPASWRRGRRLLWATLRLLGSLAVTVLGLLAVTFFIGRVVPVDPVLAVVGDRATEAAYQAAREAMGLDRPLWEQFLTYVGNALTGDFGTSVLTSNPVASDIARVFPATLELATVATIFGVLLGVPAGVIAAARQGTWVDHVIRVVGLIGYSVPVFWLGLMGLLVFYAQLDWVAGPGRLDLLYDGFVEPVTGVILIDSALAGQWDVFQNAVSHLVLPASILGYFSLAYISRMTRSFMLEQLRQEYITTARVKGLPERVVIWRHALGNVWVPLVTVIALSYATLLEGSVLTEIVFSWPGLGFYITNSLLNADMNAVLGGTVVVGAVFIGLNLLSDVLYRLLDPRARP</sequence>
<feature type="region of interest" description="Disordered" evidence="8">
    <location>
        <begin position="1"/>
        <end position="27"/>
    </location>
</feature>
<feature type="domain" description="ABC transmembrane type-1" evidence="9">
    <location>
        <begin position="128"/>
        <end position="355"/>
    </location>
</feature>
<reference evidence="10 11" key="1">
    <citation type="submission" date="2019-10" db="EMBL/GenBank/DDBJ databases">
        <title>Draft whole-genome sequence of the purple nonsulfur photosynthetic bacterium Roseospira navarrensis DSM 15114.</title>
        <authorList>
            <person name="Kyndt J.A."/>
            <person name="Meyer T.E."/>
        </authorList>
    </citation>
    <scope>NUCLEOTIDE SEQUENCE [LARGE SCALE GENOMIC DNA]</scope>
    <source>
        <strain evidence="10 11">DSM 15114</strain>
    </source>
</reference>
<dbReference type="Pfam" id="PF00528">
    <property type="entry name" value="BPD_transp_1"/>
    <property type="match status" value="1"/>
</dbReference>
<comment type="similarity">
    <text evidence="7">Belongs to the binding-protein-dependent transport system permease family.</text>
</comment>
<dbReference type="RefSeq" id="WP_153346987.1">
    <property type="nucleotide sequence ID" value="NZ_WIVE01000106.1"/>
</dbReference>
<dbReference type="InterPro" id="IPR000515">
    <property type="entry name" value="MetI-like"/>
</dbReference>
<dbReference type="Pfam" id="PF19300">
    <property type="entry name" value="BPD_transp_1_N"/>
    <property type="match status" value="1"/>
</dbReference>
<organism evidence="10 11">
    <name type="scientific">Roseospira navarrensis</name>
    <dbReference type="NCBI Taxonomy" id="140058"/>
    <lineage>
        <taxon>Bacteria</taxon>
        <taxon>Pseudomonadati</taxon>
        <taxon>Pseudomonadota</taxon>
        <taxon>Alphaproteobacteria</taxon>
        <taxon>Rhodospirillales</taxon>
        <taxon>Rhodospirillaceae</taxon>
        <taxon>Roseospira</taxon>
    </lineage>
</organism>
<evidence type="ECO:0000256" key="6">
    <source>
        <dbReference type="ARBA" id="ARBA00023136"/>
    </source>
</evidence>
<accession>A0A7X1ZJB0</accession>
<comment type="subcellular location">
    <subcellularLocation>
        <location evidence="1 7">Cell membrane</location>
        <topology evidence="1 7">Multi-pass membrane protein</topology>
    </subcellularLocation>
</comment>
<name>A0A7X1ZJB0_9PROT</name>
<evidence type="ECO:0000256" key="2">
    <source>
        <dbReference type="ARBA" id="ARBA00022448"/>
    </source>
</evidence>
<evidence type="ECO:0000256" key="3">
    <source>
        <dbReference type="ARBA" id="ARBA00022475"/>
    </source>
</evidence>
<evidence type="ECO:0000256" key="7">
    <source>
        <dbReference type="RuleBase" id="RU363032"/>
    </source>
</evidence>
<feature type="transmembrane region" description="Helical" evidence="7">
    <location>
        <begin position="232"/>
        <end position="251"/>
    </location>
</feature>
<dbReference type="SUPFAM" id="SSF161098">
    <property type="entry name" value="MetI-like"/>
    <property type="match status" value="1"/>
</dbReference>
<dbReference type="Gene3D" id="1.10.3720.10">
    <property type="entry name" value="MetI-like"/>
    <property type="match status" value="1"/>
</dbReference>
<dbReference type="AlphaFoldDB" id="A0A7X1ZJB0"/>
<dbReference type="GO" id="GO:0005886">
    <property type="term" value="C:plasma membrane"/>
    <property type="evidence" value="ECO:0007669"/>
    <property type="project" value="UniProtKB-SubCell"/>
</dbReference>
<feature type="transmembrane region" description="Helical" evidence="7">
    <location>
        <begin position="134"/>
        <end position="155"/>
    </location>
</feature>
<evidence type="ECO:0000256" key="8">
    <source>
        <dbReference type="SAM" id="MobiDB-lite"/>
    </source>
</evidence>
<evidence type="ECO:0000256" key="1">
    <source>
        <dbReference type="ARBA" id="ARBA00004651"/>
    </source>
</evidence>
<dbReference type="GO" id="GO:0071916">
    <property type="term" value="F:dipeptide transmembrane transporter activity"/>
    <property type="evidence" value="ECO:0007669"/>
    <property type="project" value="TreeGrafter"/>
</dbReference>
<dbReference type="InterPro" id="IPR045621">
    <property type="entry name" value="BPD_transp_1_N"/>
</dbReference>
<proteinExistence type="inferred from homology"/>
<keyword evidence="6 7" id="KW-0472">Membrane</keyword>
<evidence type="ECO:0000256" key="5">
    <source>
        <dbReference type="ARBA" id="ARBA00022989"/>
    </source>
</evidence>
<evidence type="ECO:0000313" key="11">
    <source>
        <dbReference type="Proteomes" id="UP000434582"/>
    </source>
</evidence>
<dbReference type="Proteomes" id="UP000434582">
    <property type="component" value="Unassembled WGS sequence"/>
</dbReference>
<feature type="transmembrane region" description="Helical" evidence="7">
    <location>
        <begin position="336"/>
        <end position="359"/>
    </location>
</feature>
<feature type="transmembrane region" description="Helical" evidence="7">
    <location>
        <begin position="167"/>
        <end position="190"/>
    </location>
</feature>
<dbReference type="OrthoDB" id="7834831at2"/>
<evidence type="ECO:0000313" key="10">
    <source>
        <dbReference type="EMBL" id="MQX38477.1"/>
    </source>
</evidence>
<comment type="caution">
    <text evidence="10">The sequence shown here is derived from an EMBL/GenBank/DDBJ whole genome shotgun (WGS) entry which is preliminary data.</text>
</comment>
<evidence type="ECO:0000259" key="9">
    <source>
        <dbReference type="PROSITE" id="PS50928"/>
    </source>
</evidence>
<keyword evidence="3" id="KW-1003">Cell membrane</keyword>
<feature type="compositionally biased region" description="Pro residues" evidence="8">
    <location>
        <begin position="1"/>
        <end position="12"/>
    </location>
</feature>
<keyword evidence="5 7" id="KW-1133">Transmembrane helix</keyword>
<dbReference type="InterPro" id="IPR035906">
    <property type="entry name" value="MetI-like_sf"/>
</dbReference>
<dbReference type="EMBL" id="WIVE01000106">
    <property type="protein sequence ID" value="MQX38477.1"/>
    <property type="molecule type" value="Genomic_DNA"/>
</dbReference>
<dbReference type="PANTHER" id="PTHR43163">
    <property type="entry name" value="DIPEPTIDE TRANSPORT SYSTEM PERMEASE PROTEIN DPPB-RELATED"/>
    <property type="match status" value="1"/>
</dbReference>
<feature type="transmembrane region" description="Helical" evidence="7">
    <location>
        <begin position="39"/>
        <end position="59"/>
    </location>
</feature>
<dbReference type="CDD" id="cd06261">
    <property type="entry name" value="TM_PBP2"/>
    <property type="match status" value="1"/>
</dbReference>
<feature type="transmembrane region" description="Helical" evidence="7">
    <location>
        <begin position="290"/>
        <end position="316"/>
    </location>
</feature>
<protein>
    <submittedName>
        <fullName evidence="10">ABC transporter permease subunit</fullName>
    </submittedName>
</protein>
<keyword evidence="2 7" id="KW-0813">Transport</keyword>